<evidence type="ECO:0000313" key="2">
    <source>
        <dbReference type="Proteomes" id="UP001065298"/>
    </source>
</evidence>
<gene>
    <name evidence="1" type="ORF">NCS57_01315100</name>
</gene>
<keyword evidence="2" id="KW-1185">Reference proteome</keyword>
<name>A0ACC0QGA7_9HYPO</name>
<evidence type="ECO:0000313" key="1">
    <source>
        <dbReference type="EMBL" id="KAI8652510.1"/>
    </source>
</evidence>
<dbReference type="Proteomes" id="UP001065298">
    <property type="component" value="Chromosome 11"/>
</dbReference>
<proteinExistence type="predicted"/>
<protein>
    <submittedName>
        <fullName evidence="1">Uncharacterized protein</fullName>
    </submittedName>
</protein>
<organism evidence="1 2">
    <name type="scientific">Fusarium keratoplasticum</name>
    <dbReference type="NCBI Taxonomy" id="1328300"/>
    <lineage>
        <taxon>Eukaryota</taxon>
        <taxon>Fungi</taxon>
        <taxon>Dikarya</taxon>
        <taxon>Ascomycota</taxon>
        <taxon>Pezizomycotina</taxon>
        <taxon>Sordariomycetes</taxon>
        <taxon>Hypocreomycetidae</taxon>
        <taxon>Hypocreales</taxon>
        <taxon>Nectriaceae</taxon>
        <taxon>Fusarium</taxon>
        <taxon>Fusarium solani species complex</taxon>
    </lineage>
</organism>
<dbReference type="EMBL" id="CM046513">
    <property type="protein sequence ID" value="KAI8652510.1"/>
    <property type="molecule type" value="Genomic_DNA"/>
</dbReference>
<sequence length="364" mass="41315">MPVSRASWPTVKICVLSFCFISRFFKMNSCLRCSGQSSVFKFFYVFILVTFILVLTGQYESVLEPPRVPQPTISTVSDQENAYVFYATDNTYACSVLVNVHILRKTHETKRRIIVLVSKDVSSKYHSSFKSLSAEVIQRKPMGLHPEANKDYKNSLLKLEAFRLPEIDPGLKRLLVVEGDQLVLKDLDHLFDLPPADIYAPRAYWVRDELFSSTLMLIQPTPEMWNDIKDMVPNLQPNQLEMDVINDIFSGKAAPIPESYVVLNSHWSEWTLPSWFAPSASVATSEAAGATPTPSAKPSKEELDELSLQAHIVHFSADIGKPWDYDVWQVGELEFNAHQVLLLQWQEWRVRALALCPAGVIDHV</sequence>
<reference evidence="1" key="1">
    <citation type="submission" date="2022-06" db="EMBL/GenBank/DDBJ databases">
        <title>Fusarium solani species complex genomes reveal bases of compartmentalisation and animal pathogenesis.</title>
        <authorList>
            <person name="Tsai I.J."/>
        </authorList>
    </citation>
    <scope>NUCLEOTIDE SEQUENCE</scope>
    <source>
        <strain evidence="1">Fu6.1</strain>
    </source>
</reference>
<accession>A0ACC0QGA7</accession>
<comment type="caution">
    <text evidence="1">The sequence shown here is derived from an EMBL/GenBank/DDBJ whole genome shotgun (WGS) entry which is preliminary data.</text>
</comment>